<dbReference type="EMBL" id="JADLRE010000027">
    <property type="protein sequence ID" value="MBF6228886.1"/>
    <property type="molecule type" value="Genomic_DNA"/>
</dbReference>
<keyword evidence="3" id="KW-1185">Reference proteome</keyword>
<dbReference type="CDD" id="cd00207">
    <property type="entry name" value="fer2"/>
    <property type="match status" value="1"/>
</dbReference>
<dbReference type="InterPro" id="IPR012675">
    <property type="entry name" value="Beta-grasp_dom_sf"/>
</dbReference>
<protein>
    <submittedName>
        <fullName evidence="2">2Fe-2S iron-sulfur cluster binding domain-containing protein</fullName>
    </submittedName>
</protein>
<dbReference type="PROSITE" id="PS00197">
    <property type="entry name" value="2FE2S_FER_1"/>
    <property type="match status" value="1"/>
</dbReference>
<evidence type="ECO:0000259" key="1">
    <source>
        <dbReference type="Pfam" id="PF00111"/>
    </source>
</evidence>
<name>A0ABS0CEY2_9NOCA</name>
<comment type="caution">
    <text evidence="2">The sequence shown here is derived from an EMBL/GenBank/DDBJ whole genome shotgun (WGS) entry which is preliminary data.</text>
</comment>
<dbReference type="InterPro" id="IPR001041">
    <property type="entry name" value="2Fe-2S_ferredoxin-type"/>
</dbReference>
<organism evidence="2 3">
    <name type="scientific">Nocardia abscessus</name>
    <dbReference type="NCBI Taxonomy" id="120957"/>
    <lineage>
        <taxon>Bacteria</taxon>
        <taxon>Bacillati</taxon>
        <taxon>Actinomycetota</taxon>
        <taxon>Actinomycetes</taxon>
        <taxon>Mycobacteriales</taxon>
        <taxon>Nocardiaceae</taxon>
        <taxon>Nocardia</taxon>
    </lineage>
</organism>
<proteinExistence type="predicted"/>
<dbReference type="InterPro" id="IPR006058">
    <property type="entry name" value="2Fe2S_fd_BS"/>
</dbReference>
<accession>A0ABS0CEY2</accession>
<reference evidence="2 3" key="1">
    <citation type="submission" date="2020-10" db="EMBL/GenBank/DDBJ databases">
        <title>Identification of Nocardia species via Next-generation sequencing and recognition of intraspecies genetic diversity.</title>
        <authorList>
            <person name="Li P."/>
            <person name="Li P."/>
            <person name="Lu B."/>
        </authorList>
    </citation>
    <scope>NUCLEOTIDE SEQUENCE [LARGE SCALE GENOMIC DNA]</scope>
    <source>
        <strain evidence="2 3">N-11</strain>
    </source>
</reference>
<evidence type="ECO:0000313" key="3">
    <source>
        <dbReference type="Proteomes" id="UP000807309"/>
    </source>
</evidence>
<dbReference type="Pfam" id="PF00111">
    <property type="entry name" value="Fer2"/>
    <property type="match status" value="1"/>
</dbReference>
<sequence length="75" mass="8018">MRSGPNSRVDPAMNRRRGAALPYSCLDGSCGTCSATVESGPAERVLLRSMRWAMVVVMTAGSATRRTQNGYPAAR</sequence>
<feature type="domain" description="2Fe-2S ferredoxin-type" evidence="1">
    <location>
        <begin position="10"/>
        <end position="40"/>
    </location>
</feature>
<evidence type="ECO:0000313" key="2">
    <source>
        <dbReference type="EMBL" id="MBF6228886.1"/>
    </source>
</evidence>
<gene>
    <name evidence="2" type="ORF">IU470_27815</name>
</gene>
<dbReference type="Gene3D" id="3.10.20.30">
    <property type="match status" value="1"/>
</dbReference>
<dbReference type="Proteomes" id="UP000807309">
    <property type="component" value="Unassembled WGS sequence"/>
</dbReference>
<dbReference type="SUPFAM" id="SSF54292">
    <property type="entry name" value="2Fe-2S ferredoxin-like"/>
    <property type="match status" value="1"/>
</dbReference>
<dbReference type="InterPro" id="IPR036010">
    <property type="entry name" value="2Fe-2S_ferredoxin-like_sf"/>
</dbReference>